<dbReference type="GO" id="GO:0005524">
    <property type="term" value="F:ATP binding"/>
    <property type="evidence" value="ECO:0007669"/>
    <property type="project" value="UniProtKB-UniRule"/>
</dbReference>
<organism evidence="9 10">
    <name type="scientific">Cuscuta epithymum</name>
    <dbReference type="NCBI Taxonomy" id="186058"/>
    <lineage>
        <taxon>Eukaryota</taxon>
        <taxon>Viridiplantae</taxon>
        <taxon>Streptophyta</taxon>
        <taxon>Embryophyta</taxon>
        <taxon>Tracheophyta</taxon>
        <taxon>Spermatophyta</taxon>
        <taxon>Magnoliopsida</taxon>
        <taxon>eudicotyledons</taxon>
        <taxon>Gunneridae</taxon>
        <taxon>Pentapetalae</taxon>
        <taxon>asterids</taxon>
        <taxon>lamiids</taxon>
        <taxon>Solanales</taxon>
        <taxon>Convolvulaceae</taxon>
        <taxon>Cuscuteae</taxon>
        <taxon>Cuscuta</taxon>
        <taxon>Cuscuta subgen. Cuscuta</taxon>
    </lineage>
</organism>
<dbReference type="GO" id="GO:0006351">
    <property type="term" value="P:DNA-templated transcription"/>
    <property type="evidence" value="ECO:0007669"/>
    <property type="project" value="UniProtKB-UniRule"/>
</dbReference>
<feature type="region of interest" description="Disordered" evidence="6">
    <location>
        <begin position="434"/>
        <end position="531"/>
    </location>
</feature>
<reference evidence="9" key="1">
    <citation type="submission" date="2022-07" db="EMBL/GenBank/DDBJ databases">
        <authorList>
            <person name="Macas J."/>
            <person name="Novak P."/>
            <person name="Neumann P."/>
        </authorList>
    </citation>
    <scope>NUCLEOTIDE SEQUENCE</scope>
</reference>
<feature type="short sequence motif" description="Bipartite nuclear localization signal" evidence="4">
    <location>
        <begin position="250"/>
        <end position="257"/>
    </location>
</feature>
<sequence length="531" mass="57104">MDFGLMAVDNGTAAATGQQPCYYSLLSSYRPGSGDPPPGDAVRSLGSGLLIKQERSGPSLEEESDRRPCKVPTFLSRSAAGKPPTMLSFSSPEEIPFLSGSGQESSPSKSFCYPFFQPEQKRAGPHSGGASAYGGRGWNDSSRGGYARPSGPFTPPQWMELEHQALIYKHLVANVPIPTSLLIPLTKALNPFAFSGLSSGSYAPHWGWGVGYGVNSDPEPGRCRRTDGKKWRCSRDAVADQKYCERHINRGRHRSRKPVEGQTGRAAVPGSTTTTTATSPKVLPPVTTASVISSHDGGSTTESLCAMKHPHFNYNTHSGPPNPSNDHLMNNRNNRIQESFPMIYPSINLKSQDSTISSLQKHQNNYPYKDSSQLGFGILSSDSSGHDFNGHEHHPVHHFTDGWMAKEESTRGPTSWPKELKPDWTQLSMSIPMASSDFSSSSSSPRQEKPPTDSSLSLSHGDITGPTQKETSNWMPAGSWGNSSMGGPLGEVLNSSYASSPTGVLGNSTFVSRSNSSSGSSPPPPGRYQEG</sequence>
<protein>
    <recommendedName>
        <fullName evidence="5">Growth-regulating factor</fullName>
    </recommendedName>
</protein>
<dbReference type="SMART" id="SM00951">
    <property type="entry name" value="QLQ"/>
    <property type="match status" value="1"/>
</dbReference>
<dbReference type="GO" id="GO:0006355">
    <property type="term" value="P:regulation of DNA-templated transcription"/>
    <property type="evidence" value="ECO:0007669"/>
    <property type="project" value="InterPro"/>
</dbReference>
<evidence type="ECO:0000256" key="1">
    <source>
        <dbReference type="ARBA" id="ARBA00004123"/>
    </source>
</evidence>
<gene>
    <name evidence="9" type="ORF">CEPIT_LOCUS22477</name>
</gene>
<feature type="domain" description="QLQ" evidence="7">
    <location>
        <begin position="152"/>
        <end position="187"/>
    </location>
</feature>
<dbReference type="AlphaFoldDB" id="A0AAV0E7N3"/>
<dbReference type="GO" id="GO:0099402">
    <property type="term" value="P:plant organ development"/>
    <property type="evidence" value="ECO:0007669"/>
    <property type="project" value="UniProtKB-ARBA"/>
</dbReference>
<dbReference type="EMBL" id="CAMAPF010000913">
    <property type="protein sequence ID" value="CAH9119013.1"/>
    <property type="molecule type" value="Genomic_DNA"/>
</dbReference>
<dbReference type="GO" id="GO:0005634">
    <property type="term" value="C:nucleus"/>
    <property type="evidence" value="ECO:0007669"/>
    <property type="project" value="UniProtKB-SubCell"/>
</dbReference>
<feature type="compositionally biased region" description="Low complexity" evidence="6">
    <location>
        <begin position="434"/>
        <end position="444"/>
    </location>
</feature>
<feature type="compositionally biased region" description="Polar residues" evidence="6">
    <location>
        <begin position="493"/>
        <end position="511"/>
    </location>
</feature>
<dbReference type="Pfam" id="PF08880">
    <property type="entry name" value="QLQ"/>
    <property type="match status" value="1"/>
</dbReference>
<comment type="domain">
    <text evidence="5">The QLQ domain and WRC domain may be involved in protein-protein interaction and DNA-binding, respectively.</text>
</comment>
<dbReference type="InterPro" id="IPR014977">
    <property type="entry name" value="WRC_dom"/>
</dbReference>
<name>A0AAV0E7N3_9ASTE</name>
<keyword evidence="3 4" id="KW-0539">Nucleus</keyword>
<comment type="caution">
    <text evidence="9">The sequence shown here is derived from an EMBL/GenBank/DDBJ whole genome shotgun (WGS) entry which is preliminary data.</text>
</comment>
<evidence type="ECO:0000256" key="2">
    <source>
        <dbReference type="ARBA" id="ARBA00008122"/>
    </source>
</evidence>
<feature type="compositionally biased region" description="Pro residues" evidence="6">
    <location>
        <begin position="521"/>
        <end position="531"/>
    </location>
</feature>
<dbReference type="PROSITE" id="PS51666">
    <property type="entry name" value="QLQ"/>
    <property type="match status" value="1"/>
</dbReference>
<evidence type="ECO:0000256" key="3">
    <source>
        <dbReference type="ARBA" id="ARBA00023242"/>
    </source>
</evidence>
<evidence type="ECO:0000256" key="6">
    <source>
        <dbReference type="SAM" id="MobiDB-lite"/>
    </source>
</evidence>
<proteinExistence type="inferred from homology"/>
<dbReference type="InterPro" id="IPR031137">
    <property type="entry name" value="GRF"/>
</dbReference>
<dbReference type="PROSITE" id="PS51667">
    <property type="entry name" value="WRC"/>
    <property type="match status" value="1"/>
</dbReference>
<comment type="function">
    <text evidence="5">Transcription activator.</text>
</comment>
<comment type="similarity">
    <text evidence="2 5">Belongs to the GRF family.</text>
</comment>
<dbReference type="PANTHER" id="PTHR31602">
    <property type="entry name" value="GROWTH-REGULATING FACTOR 5"/>
    <property type="match status" value="1"/>
</dbReference>
<feature type="region of interest" description="Disordered" evidence="6">
    <location>
        <begin position="251"/>
        <end position="282"/>
    </location>
</feature>
<dbReference type="Proteomes" id="UP001152523">
    <property type="component" value="Unassembled WGS sequence"/>
</dbReference>
<feature type="domain" description="WRC" evidence="8">
    <location>
        <begin position="217"/>
        <end position="261"/>
    </location>
</feature>
<keyword evidence="5" id="KW-0804">Transcription</keyword>
<dbReference type="PANTHER" id="PTHR31602:SF42">
    <property type="entry name" value="GROWTH-REGULATING FACTOR 2"/>
    <property type="match status" value="1"/>
</dbReference>
<feature type="short sequence motif" description="Bipartite nuclear localization signal" evidence="4">
    <location>
        <begin position="222"/>
        <end position="232"/>
    </location>
</feature>
<evidence type="ECO:0000259" key="7">
    <source>
        <dbReference type="PROSITE" id="PS51666"/>
    </source>
</evidence>
<accession>A0AAV0E7N3</accession>
<keyword evidence="10" id="KW-1185">Reference proteome</keyword>
<keyword evidence="5" id="KW-0010">Activator</keyword>
<dbReference type="InterPro" id="IPR014978">
    <property type="entry name" value="Gln-Leu-Gln_QLQ"/>
</dbReference>
<feature type="compositionally biased region" description="Polar residues" evidence="6">
    <location>
        <begin position="465"/>
        <end position="485"/>
    </location>
</feature>
<dbReference type="Pfam" id="PF08879">
    <property type="entry name" value="WRC"/>
    <property type="match status" value="1"/>
</dbReference>
<evidence type="ECO:0000256" key="4">
    <source>
        <dbReference type="PROSITE-ProRule" id="PRU01002"/>
    </source>
</evidence>
<evidence type="ECO:0000256" key="5">
    <source>
        <dbReference type="RuleBase" id="RU367127"/>
    </source>
</evidence>
<comment type="subcellular location">
    <subcellularLocation>
        <location evidence="1 4 5">Nucleus</location>
    </subcellularLocation>
</comment>
<evidence type="ECO:0000313" key="10">
    <source>
        <dbReference type="Proteomes" id="UP001152523"/>
    </source>
</evidence>
<keyword evidence="5" id="KW-0805">Transcription regulation</keyword>
<evidence type="ECO:0000313" key="9">
    <source>
        <dbReference type="EMBL" id="CAH9119013.1"/>
    </source>
</evidence>
<evidence type="ECO:0000259" key="8">
    <source>
        <dbReference type="PROSITE" id="PS51667"/>
    </source>
</evidence>